<evidence type="ECO:0000256" key="6">
    <source>
        <dbReference type="ARBA" id="ARBA00023027"/>
    </source>
</evidence>
<dbReference type="InterPro" id="IPR029479">
    <property type="entry name" value="Nitroreductase"/>
</dbReference>
<reference evidence="10 11" key="1">
    <citation type="submission" date="2018-04" db="EMBL/GenBank/DDBJ databases">
        <title>Sphingobacterium cortibacter sp. nov.</title>
        <authorList>
            <person name="Li Y."/>
        </authorList>
    </citation>
    <scope>NUCLEOTIDE SEQUENCE [LARGE SCALE GENOMIC DNA]</scope>
    <source>
        <strain evidence="10 11">2c-3</strain>
    </source>
</reference>
<dbReference type="EMBL" id="QDKG01000002">
    <property type="protein sequence ID" value="PVH25495.1"/>
    <property type="molecule type" value="Genomic_DNA"/>
</dbReference>
<keyword evidence="6 7" id="KW-0520">NAD</keyword>
<dbReference type="CDD" id="cd02135">
    <property type="entry name" value="YdjA-like"/>
    <property type="match status" value="1"/>
</dbReference>
<evidence type="ECO:0000256" key="2">
    <source>
        <dbReference type="ARBA" id="ARBA00022630"/>
    </source>
</evidence>
<accession>A0A2T8HJB4</accession>
<dbReference type="Proteomes" id="UP000245627">
    <property type="component" value="Unassembled WGS sequence"/>
</dbReference>
<dbReference type="Pfam" id="PF00881">
    <property type="entry name" value="Nitroreductase"/>
    <property type="match status" value="1"/>
</dbReference>
<comment type="cofactor">
    <cofactor evidence="8">
        <name>FMN</name>
        <dbReference type="ChEBI" id="CHEBI:58210"/>
    </cofactor>
    <text evidence="8">Binds 1 FMN per subunit.</text>
</comment>
<evidence type="ECO:0000256" key="1">
    <source>
        <dbReference type="ARBA" id="ARBA00007118"/>
    </source>
</evidence>
<feature type="domain" description="Nitroreductase" evidence="9">
    <location>
        <begin position="11"/>
        <end position="168"/>
    </location>
</feature>
<dbReference type="PANTHER" id="PTHR43821">
    <property type="entry name" value="NAD(P)H NITROREDUCTASE YDJA-RELATED"/>
    <property type="match status" value="1"/>
</dbReference>
<dbReference type="OrthoDB" id="9804207at2"/>
<gene>
    <name evidence="10" type="ORF">DC487_05975</name>
</gene>
<evidence type="ECO:0000256" key="8">
    <source>
        <dbReference type="PIRSR" id="PIRSR000232-1"/>
    </source>
</evidence>
<evidence type="ECO:0000256" key="5">
    <source>
        <dbReference type="ARBA" id="ARBA00023002"/>
    </source>
</evidence>
<comment type="similarity">
    <text evidence="1 7">Belongs to the nitroreductase family.</text>
</comment>
<keyword evidence="5 7" id="KW-0560">Oxidoreductase</keyword>
<organism evidence="10 11">
    <name type="scientific">Sphingobacterium corticibacter</name>
    <dbReference type="NCBI Taxonomy" id="2171749"/>
    <lineage>
        <taxon>Bacteria</taxon>
        <taxon>Pseudomonadati</taxon>
        <taxon>Bacteroidota</taxon>
        <taxon>Sphingobacteriia</taxon>
        <taxon>Sphingobacteriales</taxon>
        <taxon>Sphingobacteriaceae</taxon>
        <taxon>Sphingobacterium</taxon>
    </lineage>
</organism>
<dbReference type="RefSeq" id="WP_116775068.1">
    <property type="nucleotide sequence ID" value="NZ_QDKG01000002.1"/>
</dbReference>
<evidence type="ECO:0000256" key="4">
    <source>
        <dbReference type="ARBA" id="ARBA00022857"/>
    </source>
</evidence>
<evidence type="ECO:0000259" key="9">
    <source>
        <dbReference type="Pfam" id="PF00881"/>
    </source>
</evidence>
<dbReference type="AlphaFoldDB" id="A0A2T8HJB4"/>
<dbReference type="PIRSF" id="PIRSF000232">
    <property type="entry name" value="YdjA"/>
    <property type="match status" value="1"/>
</dbReference>
<dbReference type="GO" id="GO:0016491">
    <property type="term" value="F:oxidoreductase activity"/>
    <property type="evidence" value="ECO:0007669"/>
    <property type="project" value="UniProtKB-UniRule"/>
</dbReference>
<comment type="caution">
    <text evidence="10">The sequence shown here is derived from an EMBL/GenBank/DDBJ whole genome shotgun (WGS) entry which is preliminary data.</text>
</comment>
<evidence type="ECO:0000256" key="7">
    <source>
        <dbReference type="PIRNR" id="PIRNR000232"/>
    </source>
</evidence>
<evidence type="ECO:0000256" key="3">
    <source>
        <dbReference type="ARBA" id="ARBA00022643"/>
    </source>
</evidence>
<feature type="binding site" evidence="8">
    <location>
        <position position="45"/>
    </location>
    <ligand>
        <name>FMN</name>
        <dbReference type="ChEBI" id="CHEBI:58210"/>
        <note>ligand shared between dimeric partners</note>
    </ligand>
</feature>
<dbReference type="EC" id="1.-.-.-" evidence="7"/>
<name>A0A2T8HJB4_9SPHI</name>
<keyword evidence="11" id="KW-1185">Reference proteome</keyword>
<keyword evidence="4 7" id="KW-0521">NADP</keyword>
<sequence length="190" mass="21373">MSKTNEVLQAIQNRRSLMQPSFLDKEVSREDIELLLEAANAAPTHKRTQPWRFVVFKGAGLERLGTELARIYKQVTPTEKYAEQTEVNMAKKATTAQVAIAIVVNYTGELPEWEELAATACAVQNLWLAGHSIGIGGYWASPGLINHMGDFLQLEEKQKCIGLFYLGYADTAHEREPVRSPIAEKVRWEE</sequence>
<dbReference type="InterPro" id="IPR000415">
    <property type="entry name" value="Nitroreductase-like"/>
</dbReference>
<evidence type="ECO:0000313" key="11">
    <source>
        <dbReference type="Proteomes" id="UP000245627"/>
    </source>
</evidence>
<proteinExistence type="inferred from homology"/>
<feature type="binding site" description="in other chain" evidence="8">
    <location>
        <begin position="139"/>
        <end position="141"/>
    </location>
    <ligand>
        <name>FMN</name>
        <dbReference type="ChEBI" id="CHEBI:58210"/>
        <note>ligand shared between dimeric partners</note>
    </ligand>
</feature>
<feature type="binding site" description="in other chain" evidence="8">
    <location>
        <begin position="14"/>
        <end position="16"/>
    </location>
    <ligand>
        <name>FMN</name>
        <dbReference type="ChEBI" id="CHEBI:58210"/>
        <note>ligand shared between dimeric partners</note>
    </ligand>
</feature>
<keyword evidence="3 7" id="KW-0288">FMN</keyword>
<dbReference type="InterPro" id="IPR052530">
    <property type="entry name" value="NAD(P)H_nitroreductase"/>
</dbReference>
<protein>
    <recommendedName>
        <fullName evidence="7">Putative NAD(P)H nitroreductase</fullName>
        <ecNumber evidence="7">1.-.-.-</ecNumber>
    </recommendedName>
</protein>
<evidence type="ECO:0000313" key="10">
    <source>
        <dbReference type="EMBL" id="PVH25495.1"/>
    </source>
</evidence>
<dbReference type="SUPFAM" id="SSF55469">
    <property type="entry name" value="FMN-dependent nitroreductase-like"/>
    <property type="match status" value="1"/>
</dbReference>
<dbReference type="Gene3D" id="3.40.109.10">
    <property type="entry name" value="NADH Oxidase"/>
    <property type="match status" value="1"/>
</dbReference>
<dbReference type="InterPro" id="IPR026021">
    <property type="entry name" value="YdjA-like"/>
</dbReference>
<dbReference type="PANTHER" id="PTHR43821:SF1">
    <property type="entry name" value="NAD(P)H NITROREDUCTASE YDJA-RELATED"/>
    <property type="match status" value="1"/>
</dbReference>
<keyword evidence="2 7" id="KW-0285">Flavoprotein</keyword>